<dbReference type="Pfam" id="PF18990">
    <property type="entry name" value="DUF5723"/>
    <property type="match status" value="1"/>
</dbReference>
<dbReference type="OrthoDB" id="975426at2"/>
<name>A0A1G7BZA4_9FLAO</name>
<dbReference type="STRING" id="227084.SAMN05421855_10198"/>
<feature type="domain" description="DUF5723" evidence="1">
    <location>
        <begin position="38"/>
        <end position="447"/>
    </location>
</feature>
<evidence type="ECO:0000313" key="3">
    <source>
        <dbReference type="Proteomes" id="UP000199321"/>
    </source>
</evidence>
<dbReference type="InterPro" id="IPR043781">
    <property type="entry name" value="DUF5723"/>
</dbReference>
<dbReference type="AlphaFoldDB" id="A0A1G7BZA4"/>
<organism evidence="2 3">
    <name type="scientific">Ulvibacter litoralis</name>
    <dbReference type="NCBI Taxonomy" id="227084"/>
    <lineage>
        <taxon>Bacteria</taxon>
        <taxon>Pseudomonadati</taxon>
        <taxon>Bacteroidota</taxon>
        <taxon>Flavobacteriia</taxon>
        <taxon>Flavobacteriales</taxon>
        <taxon>Flavobacteriaceae</taxon>
        <taxon>Ulvibacter</taxon>
    </lineage>
</organism>
<sequence>MKILLFYSLALLGVVGIAQNKQVLYGMEDIPQNLLLNPGTKLTQKAHYGIPLLSQIHLNVGTSGVSVHDIFGASNATEDINTRIRDKIFEMSSKDFFTATQQLELINFGWLAKNKLYFSGGIYEELDFVFYFPRDLAILVWEGNSDYINYEFDLGEISTTADLMTVYHFGVNKQIGKKLTVGLRAKLYSSMASFKSTNNSGKFVTRLGDNDSPNIYEHSLENVNMSVETSGIASLQDEENSSQVSSEILGRALLGGNLGIGFDVGMTYDITRDITATASILDFGAIFHTKDVETYQARTNYTLDGIELIFPPLANEEGTLPYYSDLEDEVEREVPIDTLYNSYTQMLPMKVNASIAYNFGRPTDGGTDCNCMNMSGSIPKNQSIGLQYYSVFRPKGPQLAGTLFYYRRFASFLAAKATYTVDSYTASNIGLGLVADVGKFNFYIAADNLLAYSNLAKAKSVSLQLGFNIKIDRE</sequence>
<accession>A0A1G7BZA4</accession>
<proteinExistence type="predicted"/>
<protein>
    <recommendedName>
        <fullName evidence="1">DUF5723 domain-containing protein</fullName>
    </recommendedName>
</protein>
<dbReference type="EMBL" id="FNBA01000001">
    <property type="protein sequence ID" value="SDE32392.1"/>
    <property type="molecule type" value="Genomic_DNA"/>
</dbReference>
<gene>
    <name evidence="2" type="ORF">SAMN05421855_10198</name>
</gene>
<evidence type="ECO:0000259" key="1">
    <source>
        <dbReference type="Pfam" id="PF18990"/>
    </source>
</evidence>
<dbReference type="Proteomes" id="UP000199321">
    <property type="component" value="Unassembled WGS sequence"/>
</dbReference>
<keyword evidence="3" id="KW-1185">Reference proteome</keyword>
<evidence type="ECO:0000313" key="2">
    <source>
        <dbReference type="EMBL" id="SDE32392.1"/>
    </source>
</evidence>
<dbReference type="RefSeq" id="WP_093139343.1">
    <property type="nucleotide sequence ID" value="NZ_BMWO01000001.1"/>
</dbReference>
<reference evidence="2 3" key="1">
    <citation type="submission" date="2016-10" db="EMBL/GenBank/DDBJ databases">
        <authorList>
            <person name="de Groot N.N."/>
        </authorList>
    </citation>
    <scope>NUCLEOTIDE SEQUENCE [LARGE SCALE GENOMIC DNA]</scope>
    <source>
        <strain evidence="2 3">DSM 16195</strain>
    </source>
</reference>